<evidence type="ECO:0000313" key="1">
    <source>
        <dbReference type="EMBL" id="EGX45356.1"/>
    </source>
</evidence>
<dbReference type="PANTHER" id="PTHR42085:SF1">
    <property type="entry name" value="F-BOX DOMAIN-CONTAINING PROTEIN"/>
    <property type="match status" value="1"/>
</dbReference>
<dbReference type="OrthoDB" id="288942at2759"/>
<dbReference type="GeneID" id="22896990"/>
<organism evidence="1 2">
    <name type="scientific">Arthrobotrys oligospora (strain ATCC 24927 / CBS 115.81 / DSM 1491)</name>
    <name type="common">Nematode-trapping fungus</name>
    <name type="synonym">Didymozoophaga oligospora</name>
    <dbReference type="NCBI Taxonomy" id="756982"/>
    <lineage>
        <taxon>Eukaryota</taxon>
        <taxon>Fungi</taxon>
        <taxon>Dikarya</taxon>
        <taxon>Ascomycota</taxon>
        <taxon>Pezizomycotina</taxon>
        <taxon>Orbiliomycetes</taxon>
        <taxon>Orbiliales</taxon>
        <taxon>Orbiliaceae</taxon>
        <taxon>Orbilia</taxon>
        <taxon>Orbilia oligospora</taxon>
    </lineage>
</organism>
<dbReference type="AlphaFoldDB" id="G1XN97"/>
<dbReference type="InterPro" id="IPR038883">
    <property type="entry name" value="AN11006-like"/>
</dbReference>
<comment type="caution">
    <text evidence="1">The sequence shown here is derived from an EMBL/GenBank/DDBJ whole genome shotgun (WGS) entry which is preliminary data.</text>
</comment>
<dbReference type="InParanoid" id="G1XN97"/>
<keyword evidence="2" id="KW-1185">Reference proteome</keyword>
<evidence type="ECO:0000313" key="2">
    <source>
        <dbReference type="Proteomes" id="UP000008784"/>
    </source>
</evidence>
<dbReference type="STRING" id="756982.G1XN97"/>
<dbReference type="PANTHER" id="PTHR42085">
    <property type="entry name" value="F-BOX DOMAIN-CONTAINING PROTEIN"/>
    <property type="match status" value="1"/>
</dbReference>
<dbReference type="EMBL" id="ADOT01000260">
    <property type="protein sequence ID" value="EGX45356.1"/>
    <property type="molecule type" value="Genomic_DNA"/>
</dbReference>
<proteinExistence type="predicted"/>
<dbReference type="Proteomes" id="UP000008784">
    <property type="component" value="Unassembled WGS sequence"/>
</dbReference>
<protein>
    <submittedName>
        <fullName evidence="1">Uncharacterized protein</fullName>
    </submittedName>
</protein>
<reference evidence="1 2" key="1">
    <citation type="journal article" date="2011" name="PLoS Pathog.">
        <title>Genomic and proteomic analyses of the fungus Arthrobotrys oligospora provide insights into nematode-trap formation.</title>
        <authorList>
            <person name="Yang J."/>
            <person name="Wang L."/>
            <person name="Ji X."/>
            <person name="Feng Y."/>
            <person name="Li X."/>
            <person name="Zou C."/>
            <person name="Xu J."/>
            <person name="Ren Y."/>
            <person name="Mi Q."/>
            <person name="Wu J."/>
            <person name="Liu S."/>
            <person name="Liu Y."/>
            <person name="Huang X."/>
            <person name="Wang H."/>
            <person name="Niu X."/>
            <person name="Li J."/>
            <person name="Liang L."/>
            <person name="Luo Y."/>
            <person name="Ji K."/>
            <person name="Zhou W."/>
            <person name="Yu Z."/>
            <person name="Li G."/>
            <person name="Liu Y."/>
            <person name="Li L."/>
            <person name="Qiao M."/>
            <person name="Feng L."/>
            <person name="Zhang K.-Q."/>
        </authorList>
    </citation>
    <scope>NUCLEOTIDE SEQUENCE [LARGE SCALE GENOMIC DNA]</scope>
    <source>
        <strain evidence="2">ATCC 24927 / CBS 115.81 / DSM 1491</strain>
    </source>
</reference>
<name>G1XN97_ARTOA</name>
<gene>
    <name evidence="1" type="ORF">AOL_s00170g63</name>
</gene>
<dbReference type="RefSeq" id="XP_011125994.1">
    <property type="nucleotide sequence ID" value="XM_011127692.1"/>
</dbReference>
<sequence>MPKDEKQYPLSFKNIVPQTISPLFKLPGEIRNLIWAYALAPYNDPAHPYPVDRLYRRPDYWAPQKSDIALLRTCKAIYTESWHFPWTTSELCFYLGEYEHQPWNAFDSSWRQAGLLEAIYEMREDINIRHMRIFAQSVQLQDSEDLQYVLNTTHAKPRTVTITIRHADFSGWECDHSLTLTGNWVRECRFPKSVETIRVEFESVERKSGQIDEIAAQAVEKWEFERQDKRKFSAKTVNIEGEMEITWWAGESSLDAYGVRWIRDIGEDGKMWYFVKAVVWRIKAEGRDWEELEEPELEDDLVDDASRETNIALSAMESPTETPTSTDQVMAVHELDMLQISFALKSLKLSTGSWQSSDNICGEGLREMASIWKQTHPNWLSRLTRPGHPASTIRHYLSPLGEKLCEYYVPDERWGGLEHHDDIETPLWETKDPELLDLGEEPWPLHKVGRNRKVPKFIW</sequence>
<dbReference type="HOGENOM" id="CLU_595763_0_0_1"/>
<dbReference type="eggNOG" id="ENOG502SN8C">
    <property type="taxonomic scope" value="Eukaryota"/>
</dbReference>
<accession>G1XN97</accession>